<organism evidence="1">
    <name type="scientific">marine sediment metagenome</name>
    <dbReference type="NCBI Taxonomy" id="412755"/>
    <lineage>
        <taxon>unclassified sequences</taxon>
        <taxon>metagenomes</taxon>
        <taxon>ecological metagenomes</taxon>
    </lineage>
</organism>
<sequence length="197" mass="23146">MKFPNQDLIKNPMLDLRYEIDIQARPADIFPWLKQVGYHRGGWYIDTWWDEFEQKYFWPNIVPEEARGTYKPAANEILPEFQTLAVGDIVPDGPPGSAYYEVVDLKENHLLQLYATTHFNYVAPRFVYKTRYSPKGAFCWAFILDEIDNTKTRLTSWWRSEGYPKAGFYLIKPMFNIIDGAHQREILKGVKKRVEGS</sequence>
<reference evidence="1" key="1">
    <citation type="journal article" date="2014" name="Front. Microbiol.">
        <title>High frequency of phylogenetically diverse reductive dehalogenase-homologous genes in deep subseafloor sedimentary metagenomes.</title>
        <authorList>
            <person name="Kawai M."/>
            <person name="Futagami T."/>
            <person name="Toyoda A."/>
            <person name="Takaki Y."/>
            <person name="Nishi S."/>
            <person name="Hori S."/>
            <person name="Arai W."/>
            <person name="Tsubouchi T."/>
            <person name="Morono Y."/>
            <person name="Uchiyama I."/>
            <person name="Ito T."/>
            <person name="Fujiyama A."/>
            <person name="Inagaki F."/>
            <person name="Takami H."/>
        </authorList>
    </citation>
    <scope>NUCLEOTIDE SEQUENCE</scope>
    <source>
        <strain evidence="1">Expedition CK06-06</strain>
    </source>
</reference>
<protein>
    <submittedName>
        <fullName evidence="1">Uncharacterized protein</fullName>
    </submittedName>
</protein>
<proteinExistence type="predicted"/>
<dbReference type="AlphaFoldDB" id="X0WY66"/>
<gene>
    <name evidence="1" type="ORF">S01H1_60068</name>
</gene>
<dbReference type="EMBL" id="BARS01039329">
    <property type="protein sequence ID" value="GAG17686.1"/>
    <property type="molecule type" value="Genomic_DNA"/>
</dbReference>
<comment type="caution">
    <text evidence="1">The sequence shown here is derived from an EMBL/GenBank/DDBJ whole genome shotgun (WGS) entry which is preliminary data.</text>
</comment>
<name>X0WY66_9ZZZZ</name>
<evidence type="ECO:0000313" key="1">
    <source>
        <dbReference type="EMBL" id="GAG17686.1"/>
    </source>
</evidence>
<accession>X0WY66</accession>